<dbReference type="PROSITE" id="PS51843">
    <property type="entry name" value="NR_LBD"/>
    <property type="match status" value="1"/>
</dbReference>
<dbReference type="STRING" id="2018661.A0A2A2JUW3"/>
<dbReference type="InterPro" id="IPR035500">
    <property type="entry name" value="NHR-like_dom_sf"/>
</dbReference>
<dbReference type="SMART" id="SM00430">
    <property type="entry name" value="HOLI"/>
    <property type="match status" value="1"/>
</dbReference>
<dbReference type="AlphaFoldDB" id="A0A2A2JUW3"/>
<dbReference type="Pfam" id="PF00104">
    <property type="entry name" value="Hormone_recep"/>
    <property type="match status" value="1"/>
</dbReference>
<sequence>MTVGMEEGNSLSRSPTPPAGVLANTESCVVTQQTVSITVSVPAEAVMHFSAERSHSICNLYAEEAADVRWIKMPVAHAEPAAWRNALQLGWTRKQYSRREKDKLPWSPVERILMTMKEKVGYRFQSPLNASQPSAFTPISNQLTTEMFLPAISPSPPPNASLISKMCYDFAEQKRRRRAMLCNSLEEILSDDCDTALRNIATADDYSRLFQVQMVLMFEWAERLPEFRQLHDPMDKTKLLRAFALRYILLDNVFHTVEMGYTDRYVLVNNNYIIPGHPPPASSALLIDERRVYMLMFGCESQELISELIIPITEMRLTIGEMMALRCIMFWNPGDVGLTQNALTISQEASNVAVQELHKYFEIEEITNIENRIGNMLLLLPSFTKHVSILYETVKLIPTFGKMQEWDSFMDDLLRGV</sequence>
<evidence type="ECO:0000256" key="2">
    <source>
        <dbReference type="ARBA" id="ARBA00023163"/>
    </source>
</evidence>
<dbReference type="InterPro" id="IPR000536">
    <property type="entry name" value="Nucl_hrmn_rcpt_lig-bd"/>
</dbReference>
<feature type="domain" description="NR LBD" evidence="4">
    <location>
        <begin position="158"/>
        <end position="416"/>
    </location>
</feature>
<evidence type="ECO:0000259" key="4">
    <source>
        <dbReference type="PROSITE" id="PS51843"/>
    </source>
</evidence>
<evidence type="ECO:0000256" key="1">
    <source>
        <dbReference type="ARBA" id="ARBA00023015"/>
    </source>
</evidence>
<dbReference type="CDD" id="cd06157">
    <property type="entry name" value="NR_LBD"/>
    <property type="match status" value="1"/>
</dbReference>
<dbReference type="Proteomes" id="UP000218231">
    <property type="component" value="Unassembled WGS sequence"/>
</dbReference>
<accession>A0A2A2JUW3</accession>
<keyword evidence="6" id="KW-1185">Reference proteome</keyword>
<gene>
    <name evidence="5" type="ORF">WR25_26927</name>
</gene>
<organism evidence="5 6">
    <name type="scientific">Diploscapter pachys</name>
    <dbReference type="NCBI Taxonomy" id="2018661"/>
    <lineage>
        <taxon>Eukaryota</taxon>
        <taxon>Metazoa</taxon>
        <taxon>Ecdysozoa</taxon>
        <taxon>Nematoda</taxon>
        <taxon>Chromadorea</taxon>
        <taxon>Rhabditida</taxon>
        <taxon>Rhabditina</taxon>
        <taxon>Rhabditomorpha</taxon>
        <taxon>Rhabditoidea</taxon>
        <taxon>Rhabditidae</taxon>
        <taxon>Diploscapter</taxon>
    </lineage>
</organism>
<keyword evidence="2" id="KW-0804">Transcription</keyword>
<evidence type="ECO:0000313" key="6">
    <source>
        <dbReference type="Proteomes" id="UP000218231"/>
    </source>
</evidence>
<keyword evidence="1" id="KW-0805">Transcription regulation</keyword>
<proteinExistence type="predicted"/>
<dbReference type="SUPFAM" id="SSF48508">
    <property type="entry name" value="Nuclear receptor ligand-binding domain"/>
    <property type="match status" value="1"/>
</dbReference>
<dbReference type="OrthoDB" id="5799552at2759"/>
<reference evidence="5 6" key="1">
    <citation type="journal article" date="2017" name="Curr. Biol.">
        <title>Genome architecture and evolution of a unichromosomal asexual nematode.</title>
        <authorList>
            <person name="Fradin H."/>
            <person name="Zegar C."/>
            <person name="Gutwein M."/>
            <person name="Lucas J."/>
            <person name="Kovtun M."/>
            <person name="Corcoran D."/>
            <person name="Baugh L.R."/>
            <person name="Kiontke K."/>
            <person name="Gunsalus K."/>
            <person name="Fitch D.H."/>
            <person name="Piano F."/>
        </authorList>
    </citation>
    <scope>NUCLEOTIDE SEQUENCE [LARGE SCALE GENOMIC DNA]</scope>
    <source>
        <strain evidence="5">PF1309</strain>
    </source>
</reference>
<evidence type="ECO:0000256" key="3">
    <source>
        <dbReference type="ARBA" id="ARBA00023170"/>
    </source>
</evidence>
<keyword evidence="3" id="KW-0675">Receptor</keyword>
<dbReference type="EMBL" id="LIAE01010207">
    <property type="protein sequence ID" value="PAV65467.1"/>
    <property type="molecule type" value="Genomic_DNA"/>
</dbReference>
<protein>
    <recommendedName>
        <fullName evidence="4">NR LBD domain-containing protein</fullName>
    </recommendedName>
</protein>
<comment type="caution">
    <text evidence="5">The sequence shown here is derived from an EMBL/GenBank/DDBJ whole genome shotgun (WGS) entry which is preliminary data.</text>
</comment>
<name>A0A2A2JUW3_9BILA</name>
<evidence type="ECO:0000313" key="5">
    <source>
        <dbReference type="EMBL" id="PAV65467.1"/>
    </source>
</evidence>
<dbReference type="PANTHER" id="PTHR46587:SF5">
    <property type="entry name" value="NUCLEAR HORMONE RECEPTOR FAMILY"/>
    <property type="match status" value="1"/>
</dbReference>
<dbReference type="PANTHER" id="PTHR46587">
    <property type="entry name" value="NUCLEAR HORMONE RECEPTOR FAMILY"/>
    <property type="match status" value="1"/>
</dbReference>
<dbReference type="Gene3D" id="1.10.565.10">
    <property type="entry name" value="Retinoid X Receptor"/>
    <property type="match status" value="1"/>
</dbReference>